<dbReference type="PANTHER" id="PTHR24305">
    <property type="entry name" value="CYTOCHROME P450"/>
    <property type="match status" value="1"/>
</dbReference>
<evidence type="ECO:0000256" key="1">
    <source>
        <dbReference type="ARBA" id="ARBA00001971"/>
    </source>
</evidence>
<name>A0A1Y2DF52_9PEZI</name>
<accession>A0A1Y2DF52</accession>
<dbReference type="Gene3D" id="1.10.630.10">
    <property type="entry name" value="Cytochrome P450"/>
    <property type="match status" value="1"/>
</dbReference>
<evidence type="ECO:0000256" key="2">
    <source>
        <dbReference type="ARBA" id="ARBA00010617"/>
    </source>
</evidence>
<keyword evidence="4 6" id="KW-0479">Metal-binding</keyword>
<keyword evidence="6" id="KW-0560">Oxidoreductase</keyword>
<dbReference type="GO" id="GO:0020037">
    <property type="term" value="F:heme binding"/>
    <property type="evidence" value="ECO:0007669"/>
    <property type="project" value="InterPro"/>
</dbReference>
<dbReference type="STRING" id="1141098.A0A1Y2DF52"/>
<evidence type="ECO:0000313" key="7">
    <source>
        <dbReference type="EMBL" id="ORY57888.1"/>
    </source>
</evidence>
<gene>
    <name evidence="7" type="ORF">BCR38DRAFT_354190</name>
</gene>
<dbReference type="GO" id="GO:0004497">
    <property type="term" value="F:monooxygenase activity"/>
    <property type="evidence" value="ECO:0007669"/>
    <property type="project" value="UniProtKB-KW"/>
</dbReference>
<dbReference type="Proteomes" id="UP000193689">
    <property type="component" value="Unassembled WGS sequence"/>
</dbReference>
<dbReference type="Pfam" id="PF00067">
    <property type="entry name" value="p450"/>
    <property type="match status" value="1"/>
</dbReference>
<evidence type="ECO:0000256" key="5">
    <source>
        <dbReference type="ARBA" id="ARBA00023004"/>
    </source>
</evidence>
<keyword evidence="5 6" id="KW-0408">Iron</keyword>
<dbReference type="InterPro" id="IPR050121">
    <property type="entry name" value="Cytochrome_P450_monoxygenase"/>
</dbReference>
<dbReference type="SUPFAM" id="SSF48264">
    <property type="entry name" value="Cytochrome P450"/>
    <property type="match status" value="1"/>
</dbReference>
<dbReference type="GeneID" id="63773070"/>
<evidence type="ECO:0000256" key="6">
    <source>
        <dbReference type="RuleBase" id="RU000461"/>
    </source>
</evidence>
<evidence type="ECO:0008006" key="9">
    <source>
        <dbReference type="Google" id="ProtNLM"/>
    </source>
</evidence>
<keyword evidence="3 6" id="KW-0349">Heme</keyword>
<evidence type="ECO:0000256" key="3">
    <source>
        <dbReference type="ARBA" id="ARBA00022617"/>
    </source>
</evidence>
<dbReference type="InterPro" id="IPR017972">
    <property type="entry name" value="Cyt_P450_CS"/>
</dbReference>
<dbReference type="RefSeq" id="XP_040711017.1">
    <property type="nucleotide sequence ID" value="XM_040856858.1"/>
</dbReference>
<evidence type="ECO:0000256" key="4">
    <source>
        <dbReference type="ARBA" id="ARBA00022723"/>
    </source>
</evidence>
<keyword evidence="6" id="KW-0503">Monooxygenase</keyword>
<protein>
    <recommendedName>
        <fullName evidence="9">Cytochrome P450</fullName>
    </recommendedName>
</protein>
<proteinExistence type="inferred from homology"/>
<sequence length="392" mass="43987">MAENDRLDENCLSRARILQHRSIADFSYFGAKTLRDRLQLRAAPNARLITAFGINNSFTTVDEKLHEEFIHTARLSINSVDNRKWAKLSERAAFALNTYILYSNANRGNWKDAGLPLAEAIRVVSLDVVLELLYPTNRGRLSVVDAITVTSSINTLWVESKVHENTPETEASKRTKAQLHKSLACLLAVRQLSGSDANPLNLIMPAYETLWRVILSTYIHVALLSGGEVREETLDELVEIVPLYLGTSLDLEGPVVAFGKEALRLYAPTKRIYRGKSEHEVVAADVEALHHDLLIWGPDALEFNPGRFKDIKRLTKQQRDAYMPFGIGTHRCPAAHGFGERMISLLVVVLFRRLGSKDMGLQIDFGDSEQQDRGMPLPTGRLDMETWAVKGQ</sequence>
<reference evidence="7 8" key="1">
    <citation type="submission" date="2016-07" db="EMBL/GenBank/DDBJ databases">
        <title>Pervasive Adenine N6-methylation of Active Genes in Fungi.</title>
        <authorList>
            <consortium name="DOE Joint Genome Institute"/>
            <person name="Mondo S.J."/>
            <person name="Dannebaum R.O."/>
            <person name="Kuo R.C."/>
            <person name="Labutti K."/>
            <person name="Haridas S."/>
            <person name="Kuo A."/>
            <person name="Salamov A."/>
            <person name="Ahrendt S.R."/>
            <person name="Lipzen A."/>
            <person name="Sullivan W."/>
            <person name="Andreopoulos W.B."/>
            <person name="Clum A."/>
            <person name="Lindquist E."/>
            <person name="Daum C."/>
            <person name="Ramamoorthy G.K."/>
            <person name="Gryganskyi A."/>
            <person name="Culley D."/>
            <person name="Magnuson J.K."/>
            <person name="James T.Y."/>
            <person name="O'Malley M.A."/>
            <person name="Stajich J.E."/>
            <person name="Spatafora J.W."/>
            <person name="Visel A."/>
            <person name="Grigoriev I.V."/>
        </authorList>
    </citation>
    <scope>NUCLEOTIDE SEQUENCE [LARGE SCALE GENOMIC DNA]</scope>
    <source>
        <strain evidence="7 8">CBS 129021</strain>
    </source>
</reference>
<evidence type="ECO:0000313" key="8">
    <source>
        <dbReference type="Proteomes" id="UP000193689"/>
    </source>
</evidence>
<dbReference type="InParanoid" id="A0A1Y2DF52"/>
<dbReference type="InterPro" id="IPR001128">
    <property type="entry name" value="Cyt_P450"/>
</dbReference>
<dbReference type="PROSITE" id="PS00086">
    <property type="entry name" value="CYTOCHROME_P450"/>
    <property type="match status" value="1"/>
</dbReference>
<dbReference type="AlphaFoldDB" id="A0A1Y2DF52"/>
<comment type="caution">
    <text evidence="7">The sequence shown here is derived from an EMBL/GenBank/DDBJ whole genome shotgun (WGS) entry which is preliminary data.</text>
</comment>
<dbReference type="EMBL" id="MCFJ01000018">
    <property type="protein sequence ID" value="ORY57888.1"/>
    <property type="molecule type" value="Genomic_DNA"/>
</dbReference>
<dbReference type="GO" id="GO:0005506">
    <property type="term" value="F:iron ion binding"/>
    <property type="evidence" value="ECO:0007669"/>
    <property type="project" value="InterPro"/>
</dbReference>
<dbReference type="OrthoDB" id="10029320at2759"/>
<dbReference type="GO" id="GO:0016705">
    <property type="term" value="F:oxidoreductase activity, acting on paired donors, with incorporation or reduction of molecular oxygen"/>
    <property type="evidence" value="ECO:0007669"/>
    <property type="project" value="InterPro"/>
</dbReference>
<dbReference type="InterPro" id="IPR036396">
    <property type="entry name" value="Cyt_P450_sf"/>
</dbReference>
<comment type="cofactor">
    <cofactor evidence="1">
        <name>heme</name>
        <dbReference type="ChEBI" id="CHEBI:30413"/>
    </cofactor>
</comment>
<dbReference type="PANTHER" id="PTHR24305:SF232">
    <property type="entry name" value="P450, PUTATIVE (EUROFUNG)-RELATED"/>
    <property type="match status" value="1"/>
</dbReference>
<keyword evidence="8" id="KW-1185">Reference proteome</keyword>
<comment type="similarity">
    <text evidence="2 6">Belongs to the cytochrome P450 family.</text>
</comment>
<organism evidence="7 8">
    <name type="scientific">Pseudomassariella vexata</name>
    <dbReference type="NCBI Taxonomy" id="1141098"/>
    <lineage>
        <taxon>Eukaryota</taxon>
        <taxon>Fungi</taxon>
        <taxon>Dikarya</taxon>
        <taxon>Ascomycota</taxon>
        <taxon>Pezizomycotina</taxon>
        <taxon>Sordariomycetes</taxon>
        <taxon>Xylariomycetidae</taxon>
        <taxon>Amphisphaeriales</taxon>
        <taxon>Pseudomassariaceae</taxon>
        <taxon>Pseudomassariella</taxon>
    </lineage>
</organism>